<dbReference type="Pfam" id="PF07714">
    <property type="entry name" value="PK_Tyr_Ser-Thr"/>
    <property type="match status" value="1"/>
</dbReference>
<dbReference type="Gene3D" id="2.60.120.200">
    <property type="match status" value="1"/>
</dbReference>
<dbReference type="Pfam" id="PF00629">
    <property type="entry name" value="MAM"/>
    <property type="match status" value="1"/>
</dbReference>
<keyword evidence="4" id="KW-0675">Receptor</keyword>
<evidence type="ECO:0000313" key="4">
    <source>
        <dbReference type="EMBL" id="KAF8763666.1"/>
    </source>
</evidence>
<dbReference type="SMART" id="SM00137">
    <property type="entry name" value="MAM"/>
    <property type="match status" value="1"/>
</dbReference>
<dbReference type="GO" id="GO:0007169">
    <property type="term" value="P:cell surface receptor protein tyrosine kinase signaling pathway"/>
    <property type="evidence" value="ECO:0007669"/>
    <property type="project" value="TreeGrafter"/>
</dbReference>
<feature type="domain" description="MAM" evidence="3">
    <location>
        <begin position="66"/>
        <end position="164"/>
    </location>
</feature>
<comment type="caution">
    <text evidence="4">The sequence shown here is derived from an EMBL/GenBank/DDBJ whole genome shotgun (WGS) entry which is preliminary data.</text>
</comment>
<keyword evidence="2" id="KW-0812">Transmembrane</keyword>
<dbReference type="CDD" id="cd06263">
    <property type="entry name" value="MAM"/>
    <property type="match status" value="1"/>
</dbReference>
<dbReference type="PANTHER" id="PTHR24416">
    <property type="entry name" value="TYROSINE-PROTEIN KINASE RECEPTOR"/>
    <property type="match status" value="1"/>
</dbReference>
<dbReference type="Gene3D" id="1.10.510.10">
    <property type="entry name" value="Transferase(Phosphotransferase) domain 1"/>
    <property type="match status" value="1"/>
</dbReference>
<dbReference type="GO" id="GO:0045664">
    <property type="term" value="P:regulation of neuron differentiation"/>
    <property type="evidence" value="ECO:0007669"/>
    <property type="project" value="TreeGrafter"/>
</dbReference>
<feature type="transmembrane region" description="Helical" evidence="2">
    <location>
        <begin position="487"/>
        <end position="510"/>
    </location>
</feature>
<dbReference type="InterPro" id="IPR011009">
    <property type="entry name" value="Kinase-like_dom_sf"/>
</dbReference>
<dbReference type="GO" id="GO:0005886">
    <property type="term" value="C:plasma membrane"/>
    <property type="evidence" value="ECO:0007669"/>
    <property type="project" value="TreeGrafter"/>
</dbReference>
<dbReference type="EMBL" id="JABXBU010002231">
    <property type="protein sequence ID" value="KAF8763666.1"/>
    <property type="molecule type" value="Genomic_DNA"/>
</dbReference>
<reference evidence="4" key="2">
    <citation type="submission" date="2020-06" db="EMBL/GenBank/DDBJ databases">
        <authorList>
            <person name="Sheffer M."/>
        </authorList>
    </citation>
    <scope>NUCLEOTIDE SEQUENCE</scope>
</reference>
<feature type="region of interest" description="Disordered" evidence="1">
    <location>
        <begin position="883"/>
        <end position="927"/>
    </location>
</feature>
<dbReference type="SUPFAM" id="SSF56112">
    <property type="entry name" value="Protein kinase-like (PK-like)"/>
    <property type="match status" value="1"/>
</dbReference>
<dbReference type="GO" id="GO:0004714">
    <property type="term" value="F:transmembrane receptor protein tyrosine kinase activity"/>
    <property type="evidence" value="ECO:0007669"/>
    <property type="project" value="TreeGrafter"/>
</dbReference>
<feature type="region of interest" description="Disordered" evidence="1">
    <location>
        <begin position="1"/>
        <end position="29"/>
    </location>
</feature>
<accession>A0A8T0DZU6</accession>
<proteinExistence type="predicted"/>
<feature type="compositionally biased region" description="Basic and acidic residues" evidence="1">
    <location>
        <begin position="917"/>
        <end position="927"/>
    </location>
</feature>
<feature type="compositionally biased region" description="Polar residues" evidence="1">
    <location>
        <begin position="883"/>
        <end position="905"/>
    </location>
</feature>
<keyword evidence="4" id="KW-0808">Transferase</keyword>
<evidence type="ECO:0000313" key="5">
    <source>
        <dbReference type="Proteomes" id="UP000807504"/>
    </source>
</evidence>
<keyword evidence="5" id="KW-1185">Reference proteome</keyword>
<dbReference type="InterPro" id="IPR000998">
    <property type="entry name" value="MAM_dom"/>
</dbReference>
<dbReference type="PRINTS" id="PR00109">
    <property type="entry name" value="TYRKINASE"/>
</dbReference>
<evidence type="ECO:0000256" key="2">
    <source>
        <dbReference type="SAM" id="Phobius"/>
    </source>
</evidence>
<dbReference type="Gene3D" id="3.30.200.20">
    <property type="entry name" value="Phosphorylase Kinase, domain 1"/>
    <property type="match status" value="1"/>
</dbReference>
<keyword evidence="2" id="KW-0472">Membrane</keyword>
<dbReference type="Gene3D" id="1.10.340.70">
    <property type="match status" value="1"/>
</dbReference>
<name>A0A8T0DZU6_ARGBR</name>
<keyword evidence="4" id="KW-0418">Kinase</keyword>
<dbReference type="SUPFAM" id="SSF49899">
    <property type="entry name" value="Concanavalin A-like lectins/glucanases"/>
    <property type="match status" value="1"/>
</dbReference>
<dbReference type="PROSITE" id="PS50060">
    <property type="entry name" value="MAM_2"/>
    <property type="match status" value="1"/>
</dbReference>
<dbReference type="InterPro" id="IPR013320">
    <property type="entry name" value="ConA-like_dom_sf"/>
</dbReference>
<dbReference type="PANTHER" id="PTHR24416:SF604">
    <property type="entry name" value="RECEPTOR PROTEIN-TYROSINE KINASE"/>
    <property type="match status" value="1"/>
</dbReference>
<dbReference type="InterPro" id="IPR001245">
    <property type="entry name" value="Ser-Thr/Tyr_kinase_cat_dom"/>
</dbReference>
<dbReference type="GO" id="GO:0043235">
    <property type="term" value="C:receptor complex"/>
    <property type="evidence" value="ECO:0007669"/>
    <property type="project" value="TreeGrafter"/>
</dbReference>
<evidence type="ECO:0000259" key="3">
    <source>
        <dbReference type="PROSITE" id="PS50060"/>
    </source>
</evidence>
<reference evidence="4" key="1">
    <citation type="journal article" date="2020" name="bioRxiv">
        <title>Chromosome-level reference genome of the European wasp spider Argiope bruennichi: a resource for studies on range expansion and evolutionary adaptation.</title>
        <authorList>
            <person name="Sheffer M.M."/>
            <person name="Hoppe A."/>
            <person name="Krehenwinkel H."/>
            <person name="Uhl G."/>
            <person name="Kuss A.W."/>
            <person name="Jensen L."/>
            <person name="Jensen C."/>
            <person name="Gillespie R.G."/>
            <person name="Hoff K.J."/>
            <person name="Prost S."/>
        </authorList>
    </citation>
    <scope>NUCLEOTIDE SEQUENCE</scope>
</reference>
<feature type="region of interest" description="Disordered" evidence="1">
    <location>
        <begin position="760"/>
        <end position="785"/>
    </location>
</feature>
<feature type="compositionally biased region" description="Basic and acidic residues" evidence="1">
    <location>
        <begin position="1"/>
        <end position="10"/>
    </location>
</feature>
<gene>
    <name evidence="4" type="ORF">HNY73_021824</name>
</gene>
<sequence length="1337" mass="146676">MNLDKKESAKFHKTSPRKPPLSASVEGNSGTNDVTSAALITNSPALVYSADTETRILADLPSGNSSDPLPPNVDLVSVRFFFHKFGSGVGELRVYSLESDAAPHGPKFTELWRSYGNKGDTWWKAIVNLPNMTKPFQVHFVAGRGVGNSDIAIDDITLSPECFGIGVPENESIVPDEQFMFTTCGAIGRLGPNEEQCNAAYQNSTTKVYVMTDPTLEGIQKWEVPQSGLYTVFVKGAGGGPGVDNRGRSLGASLRATFDWEEGDFIYILVGQKGIDPCRTIDPLNDQRIPGHSGGRWPVLPGRPKDDSFLSVMPHGLMPNNSILPINGYTGSGAGGGGGWDDNTNTVTGGESLREGGRGGRACQRSDVWHTDGGFGGGGGGCASGGGGGGYRGGDASEVESPYHNGQGGTSYLMPGTIRALVEPGSNPEDGSVIIIPAQSGCGCDYLCVHLDLDNSAYYCICPPHLTINIDGYSCNGHTGMSVSPKMLVVIILSIVIAVSLGTVCIFFATARYRKIQRSRDVSNQPLNSPDEQLSRLRSGVVAGGMISENNPNYEFGGNSFREQDLKALPRENLTLVHPLGQGAFGEVYQGTLKMDDAELPVAVKNKPSPLTLTDLLKLAIDVAKGCQYLEENHFIHRSYGVLLWEVISLGYMPYPGRGNQEVMQLVTSGGRLEPPTNCPAPVYHIMMQCWHPHPDERPNFTTIIERLGYCMQVPTDDLETEIVNPKGKKFQHMNGMVATGNASKQMNRMSSIKSLDDLPMAPAVGENENHLNNPSSSANQKSNLSLDPGALVQHMSGNPGHNRTPNRYISVAGDVDVNCNTGNSNSFLSSRGGLLNQNHVSGPFDGYAGKNTPPDLKEHFIDSWAEWNQPLELAEKLNSYKNNRQGSKNHSTPNNKQNFRSDFATTKRGSKSTATSREDKQVKTERNVFSKKTNFTPERRTIQCYGCGTPGYIQSKCSTCSVSKGEVKTSVNSINLFTFESLTFPKSLIVLKIYGVEFAVCANTGASHSIAVEKLFHMLQRKRIKFESKTISLTLADGTQSNVAALTTVVNLEVEGKVIPTELIVLPEAKGNRTLLVRRPRDIREEQLKDEELKKIIDCFENNSKDGNFANWTSQGYLMNQGILYCYSPKVETEVQLVVPVQERERVLKKYYDVPTAGHYGAEGTYNKVACSEITPYLKRFAHLTAEIKDHVEQKQGKRKTYYDRRRRQVFYKQGDLVWVTLNPVCKSQNKKSRKFMTMRERPYLVITNRSPPTYDITDPAKPDGVLGTYYSSALRACELPVARDSGIVAPHSSNCSYCFSCVMSFNISLKRFKSITLLSLRVLFFLRRNSFGTQR</sequence>
<feature type="compositionally biased region" description="Polar residues" evidence="1">
    <location>
        <begin position="771"/>
        <end position="785"/>
    </location>
</feature>
<evidence type="ECO:0000256" key="1">
    <source>
        <dbReference type="SAM" id="MobiDB-lite"/>
    </source>
</evidence>
<organism evidence="4 5">
    <name type="scientific">Argiope bruennichi</name>
    <name type="common">Wasp spider</name>
    <name type="synonym">Aranea bruennichi</name>
    <dbReference type="NCBI Taxonomy" id="94029"/>
    <lineage>
        <taxon>Eukaryota</taxon>
        <taxon>Metazoa</taxon>
        <taxon>Ecdysozoa</taxon>
        <taxon>Arthropoda</taxon>
        <taxon>Chelicerata</taxon>
        <taxon>Arachnida</taxon>
        <taxon>Araneae</taxon>
        <taxon>Araneomorphae</taxon>
        <taxon>Entelegynae</taxon>
        <taxon>Araneoidea</taxon>
        <taxon>Araneidae</taxon>
        <taxon>Argiope</taxon>
    </lineage>
</organism>
<protein>
    <submittedName>
        <fullName evidence="4">ALK tyrosine kinase receptor like protein</fullName>
    </submittedName>
</protein>
<dbReference type="CDD" id="cd00303">
    <property type="entry name" value="retropepsin_like"/>
    <property type="match status" value="1"/>
</dbReference>
<keyword evidence="2" id="KW-1133">Transmembrane helix</keyword>
<dbReference type="InterPro" id="IPR050122">
    <property type="entry name" value="RTK"/>
</dbReference>
<dbReference type="Proteomes" id="UP000807504">
    <property type="component" value="Unassembled WGS sequence"/>
</dbReference>